<protein>
    <recommendedName>
        <fullName evidence="11">Molybdopterin dinucleotide-binding domain-containing protein</fullName>
    </recommendedName>
</protein>
<dbReference type="Gene3D" id="3.40.228.10">
    <property type="entry name" value="Dimethylsulfoxide Reductase, domain 2"/>
    <property type="match status" value="1"/>
</dbReference>
<dbReference type="Gene3D" id="2.40.40.20">
    <property type="match status" value="1"/>
</dbReference>
<comment type="caution">
    <text evidence="10">The sequence shown here is derived from an EMBL/GenBank/DDBJ whole genome shotgun (WGS) entry which is preliminary data.</text>
</comment>
<gene>
    <name evidence="10" type="ORF">S01H1_01176</name>
</gene>
<dbReference type="PROSITE" id="PS00490">
    <property type="entry name" value="MOLYBDOPTERIN_PROK_2"/>
    <property type="match status" value="1"/>
</dbReference>
<evidence type="ECO:0000256" key="1">
    <source>
        <dbReference type="ARBA" id="ARBA00001942"/>
    </source>
</evidence>
<evidence type="ECO:0000256" key="2">
    <source>
        <dbReference type="ARBA" id="ARBA00010312"/>
    </source>
</evidence>
<accession>X0SAN5</accession>
<evidence type="ECO:0000256" key="5">
    <source>
        <dbReference type="ARBA" id="ARBA00023002"/>
    </source>
</evidence>
<feature type="domain" description="Molybdopterin oxidoreductase" evidence="8">
    <location>
        <begin position="10"/>
        <end position="82"/>
    </location>
</feature>
<evidence type="ECO:0000313" key="10">
    <source>
        <dbReference type="EMBL" id="GAF78113.1"/>
    </source>
</evidence>
<comment type="cofactor">
    <cofactor evidence="1">
        <name>Mo-bis(molybdopterin guanine dinucleotide)</name>
        <dbReference type="ChEBI" id="CHEBI:60539"/>
    </cofactor>
</comment>
<dbReference type="AlphaFoldDB" id="X0SAN5"/>
<dbReference type="Pfam" id="PF01568">
    <property type="entry name" value="Molydop_binding"/>
    <property type="match status" value="1"/>
</dbReference>
<evidence type="ECO:0008006" key="11">
    <source>
        <dbReference type="Google" id="ProtNLM"/>
    </source>
</evidence>
<dbReference type="Gene3D" id="3.40.50.740">
    <property type="match status" value="1"/>
</dbReference>
<dbReference type="SUPFAM" id="SSF53706">
    <property type="entry name" value="Formate dehydrogenase/DMSO reductase, domains 1-3"/>
    <property type="match status" value="1"/>
</dbReference>
<keyword evidence="3" id="KW-0500">Molybdenum</keyword>
<dbReference type="InterPro" id="IPR006657">
    <property type="entry name" value="MoPterin_dinucl-bd_dom"/>
</dbReference>
<name>X0SAN5_9ZZZZ</name>
<keyword evidence="6" id="KW-0408">Iron</keyword>
<evidence type="ECO:0000256" key="7">
    <source>
        <dbReference type="ARBA" id="ARBA00023014"/>
    </source>
</evidence>
<organism evidence="10">
    <name type="scientific">marine sediment metagenome</name>
    <dbReference type="NCBI Taxonomy" id="412755"/>
    <lineage>
        <taxon>unclassified sequences</taxon>
        <taxon>metagenomes</taxon>
        <taxon>ecological metagenomes</taxon>
    </lineage>
</organism>
<dbReference type="InterPro" id="IPR006655">
    <property type="entry name" value="Mopterin_OxRdtase_prok_CS"/>
</dbReference>
<reference evidence="10" key="1">
    <citation type="journal article" date="2014" name="Front. Microbiol.">
        <title>High frequency of phylogenetically diverse reductive dehalogenase-homologous genes in deep subseafloor sedimentary metagenomes.</title>
        <authorList>
            <person name="Kawai M."/>
            <person name="Futagami T."/>
            <person name="Toyoda A."/>
            <person name="Takaki Y."/>
            <person name="Nishi S."/>
            <person name="Hori S."/>
            <person name="Arai W."/>
            <person name="Tsubouchi T."/>
            <person name="Morono Y."/>
            <person name="Uchiyama I."/>
            <person name="Ito T."/>
            <person name="Fujiyama A."/>
            <person name="Inagaki F."/>
            <person name="Takami H."/>
        </authorList>
    </citation>
    <scope>NUCLEOTIDE SEQUENCE</scope>
    <source>
        <strain evidence="10">Expedition CK06-06</strain>
    </source>
</reference>
<feature type="domain" description="Molybdopterin dinucleotide-binding" evidence="9">
    <location>
        <begin position="174"/>
        <end position="275"/>
    </location>
</feature>
<evidence type="ECO:0000256" key="4">
    <source>
        <dbReference type="ARBA" id="ARBA00022723"/>
    </source>
</evidence>
<dbReference type="SUPFAM" id="SSF50692">
    <property type="entry name" value="ADC-like"/>
    <property type="match status" value="1"/>
</dbReference>
<dbReference type="InterPro" id="IPR009010">
    <property type="entry name" value="Asp_de-COase-like_dom_sf"/>
</dbReference>
<dbReference type="GO" id="GO:0043546">
    <property type="term" value="F:molybdopterin cofactor binding"/>
    <property type="evidence" value="ECO:0007669"/>
    <property type="project" value="InterPro"/>
</dbReference>
<dbReference type="Pfam" id="PF00384">
    <property type="entry name" value="Molybdopterin"/>
    <property type="match status" value="1"/>
</dbReference>
<sequence length="294" mass="33158">MPNTHRIIGEILPNLELLVVCDLFMTDTAKYADYVLPVASFFECTDLCRTDLANPYLQLQQRVIEPLYESRSDFQIAVELGRRMGFGEYFNKTEEQYIEEILASGHPTMEGVSLERLKEGPVMAQPLDRPQQLGTPSGRIEFYVERIKQFGQELPIYIEPLESARSEKAKSYPLSLLSTHPSNRVHSTLANIPSLLKSDPEPTLEINPVDAKPRDISDGDVVRVFNGRGQVKVGAKLSQGIKPGVVNITEGWWPEQYIEGHLNQLTHDEINPVQQHILQANAAFYDVLVEVEKG</sequence>
<evidence type="ECO:0000259" key="8">
    <source>
        <dbReference type="Pfam" id="PF00384"/>
    </source>
</evidence>
<dbReference type="Gene3D" id="3.30.2070.10">
    <property type="entry name" value="Formate dehydrogenase/DMSO reductase"/>
    <property type="match status" value="1"/>
</dbReference>
<keyword evidence="4" id="KW-0479">Metal-binding</keyword>
<dbReference type="PROSITE" id="PS00932">
    <property type="entry name" value="MOLYBDOPTERIN_PROK_3"/>
    <property type="match status" value="1"/>
</dbReference>
<evidence type="ECO:0000256" key="6">
    <source>
        <dbReference type="ARBA" id="ARBA00023004"/>
    </source>
</evidence>
<dbReference type="GO" id="GO:0051536">
    <property type="term" value="F:iron-sulfur cluster binding"/>
    <property type="evidence" value="ECO:0007669"/>
    <property type="project" value="UniProtKB-KW"/>
</dbReference>
<dbReference type="GO" id="GO:0016491">
    <property type="term" value="F:oxidoreductase activity"/>
    <property type="evidence" value="ECO:0007669"/>
    <property type="project" value="UniProtKB-KW"/>
</dbReference>
<keyword evidence="7" id="KW-0411">Iron-sulfur</keyword>
<keyword evidence="5" id="KW-0560">Oxidoreductase</keyword>
<proteinExistence type="inferred from homology"/>
<evidence type="ECO:0000259" key="9">
    <source>
        <dbReference type="Pfam" id="PF01568"/>
    </source>
</evidence>
<comment type="similarity">
    <text evidence="2">Belongs to the prokaryotic molybdopterin-containing oxidoreductase family.</text>
</comment>
<dbReference type="InterPro" id="IPR006656">
    <property type="entry name" value="Mopterin_OxRdtase"/>
</dbReference>
<dbReference type="InterPro" id="IPR050612">
    <property type="entry name" value="Prok_Mopterin_Oxidored"/>
</dbReference>
<dbReference type="PANTHER" id="PTHR43742">
    <property type="entry name" value="TRIMETHYLAMINE-N-OXIDE REDUCTASE"/>
    <property type="match status" value="1"/>
</dbReference>
<dbReference type="GO" id="GO:0046872">
    <property type="term" value="F:metal ion binding"/>
    <property type="evidence" value="ECO:0007669"/>
    <property type="project" value="UniProtKB-KW"/>
</dbReference>
<evidence type="ECO:0000256" key="3">
    <source>
        <dbReference type="ARBA" id="ARBA00022505"/>
    </source>
</evidence>
<dbReference type="PANTHER" id="PTHR43742:SF6">
    <property type="entry name" value="OXIDOREDUCTASE YYAE-RELATED"/>
    <property type="match status" value="1"/>
</dbReference>
<dbReference type="EMBL" id="BARS01000489">
    <property type="protein sequence ID" value="GAF78113.1"/>
    <property type="molecule type" value="Genomic_DNA"/>
</dbReference>